<gene>
    <name evidence="5" type="primary">darP</name>
    <name evidence="7" type="ORF">AVW16_05000</name>
</gene>
<dbReference type="PIRSF" id="PIRSF016183">
    <property type="entry name" value="UCP016183"/>
    <property type="match status" value="1"/>
</dbReference>
<dbReference type="PANTHER" id="PTHR38101">
    <property type="entry name" value="UPF0307 PROTEIN YJGA"/>
    <property type="match status" value="1"/>
</dbReference>
<protein>
    <recommendedName>
        <fullName evidence="5">Dual-action ribosomal maturation protein DarP</fullName>
    </recommendedName>
    <alternativeName>
        <fullName evidence="5">Large ribosomal subunit assembly factor DarP</fullName>
    </alternativeName>
</protein>
<organism evidence="7 8">
    <name type="scientific">Crenobacter luteus</name>
    <dbReference type="NCBI Taxonomy" id="1452487"/>
    <lineage>
        <taxon>Bacteria</taxon>
        <taxon>Pseudomonadati</taxon>
        <taxon>Pseudomonadota</taxon>
        <taxon>Betaproteobacteria</taxon>
        <taxon>Neisseriales</taxon>
        <taxon>Neisseriaceae</taxon>
        <taxon>Crenobacter</taxon>
    </lineage>
</organism>
<reference evidence="8" key="1">
    <citation type="submission" date="2016-01" db="EMBL/GenBank/DDBJ databases">
        <title>Draft genome of Chromobacterium sp. F49.</title>
        <authorList>
            <person name="Hong K.W."/>
        </authorList>
    </citation>
    <scope>NUCLEOTIDE SEQUENCE [LARGE SCALE GENOMIC DNA]</scope>
    <source>
        <strain evidence="8">CN10</strain>
    </source>
</reference>
<dbReference type="STRING" id="1452487.AVW16_05000"/>
<evidence type="ECO:0000256" key="4">
    <source>
        <dbReference type="ARBA" id="ARBA00022884"/>
    </source>
</evidence>
<feature type="region of interest" description="Disordered" evidence="6">
    <location>
        <begin position="142"/>
        <end position="181"/>
    </location>
</feature>
<dbReference type="GO" id="GO:0005829">
    <property type="term" value="C:cytosol"/>
    <property type="evidence" value="ECO:0007669"/>
    <property type="project" value="TreeGrafter"/>
</dbReference>
<keyword evidence="1 5" id="KW-0963">Cytoplasm</keyword>
<evidence type="ECO:0000256" key="2">
    <source>
        <dbReference type="ARBA" id="ARBA00022517"/>
    </source>
</evidence>
<dbReference type="AlphaFoldDB" id="A0A165G547"/>
<proteinExistence type="inferred from homology"/>
<accession>A0A165G547</accession>
<evidence type="ECO:0000313" key="8">
    <source>
        <dbReference type="Proteomes" id="UP000076625"/>
    </source>
</evidence>
<evidence type="ECO:0000256" key="3">
    <source>
        <dbReference type="ARBA" id="ARBA00022730"/>
    </source>
</evidence>
<dbReference type="RefSeq" id="WP_066609572.1">
    <property type="nucleotide sequence ID" value="NZ_LQQU01000003.1"/>
</dbReference>
<comment type="similarity">
    <text evidence="5">Belongs to the DarP family.</text>
</comment>
<dbReference type="NCBIfam" id="NF003593">
    <property type="entry name" value="PRK05255.1-1"/>
    <property type="match status" value="1"/>
</dbReference>
<dbReference type="Gene3D" id="1.10.60.30">
    <property type="entry name" value="PSPTO4464-like domains"/>
    <property type="match status" value="2"/>
</dbReference>
<dbReference type="InterPro" id="IPR006839">
    <property type="entry name" value="DarP"/>
</dbReference>
<dbReference type="GO" id="GO:0043022">
    <property type="term" value="F:ribosome binding"/>
    <property type="evidence" value="ECO:0007669"/>
    <property type="project" value="UniProtKB-UniRule"/>
</dbReference>
<keyword evidence="8" id="KW-1185">Reference proteome</keyword>
<comment type="caution">
    <text evidence="7">The sequence shown here is derived from an EMBL/GenBank/DDBJ whole genome shotgun (WGS) entry which is preliminary data.</text>
</comment>
<dbReference type="Proteomes" id="UP000076625">
    <property type="component" value="Unassembled WGS sequence"/>
</dbReference>
<dbReference type="GO" id="GO:1902626">
    <property type="term" value="P:assembly of large subunit precursor of preribosome"/>
    <property type="evidence" value="ECO:0007669"/>
    <property type="project" value="UniProtKB-UniRule"/>
</dbReference>
<evidence type="ECO:0000256" key="5">
    <source>
        <dbReference type="HAMAP-Rule" id="MF_00765"/>
    </source>
</evidence>
<dbReference type="GO" id="GO:0019843">
    <property type="term" value="F:rRNA binding"/>
    <property type="evidence" value="ECO:0007669"/>
    <property type="project" value="UniProtKB-UniRule"/>
</dbReference>
<dbReference type="SUPFAM" id="SSF158710">
    <property type="entry name" value="PSPTO4464-like"/>
    <property type="match status" value="1"/>
</dbReference>
<comment type="subcellular location">
    <subcellularLocation>
        <location evidence="5">Cytoplasm</location>
    </subcellularLocation>
    <text evidence="5">Associates with late stage pre-50S ribosomal subunits.</text>
</comment>
<dbReference type="CDD" id="cd16331">
    <property type="entry name" value="YjgA-like"/>
    <property type="match status" value="1"/>
</dbReference>
<dbReference type="InterPro" id="IPR023153">
    <property type="entry name" value="DarP_sf"/>
</dbReference>
<name>A0A165G547_9NEIS</name>
<dbReference type="PANTHER" id="PTHR38101:SF1">
    <property type="entry name" value="UPF0307 PROTEIN YJGA"/>
    <property type="match status" value="1"/>
</dbReference>
<dbReference type="HAMAP" id="MF_00765">
    <property type="entry name" value="DarP"/>
    <property type="match status" value="1"/>
</dbReference>
<sequence length="181" mass="21141">MSDTKPHDQDEWVSKSQKKRDVEARQDLGEELVKLSIDTLKKFDLPEDLFQAIRDCKRFTAHGAIKRQKQYIGKLMRDVDPEPIEKQLSIVKGESNEHNAWLHLLERWRDRLMSDDAMLSTFIADFPGADAQQLRTLIRNARREKQDNKPPKSYRALFQAMKDVIPEPGLPTRQKDEDEEA</sequence>
<feature type="region of interest" description="Disordered" evidence="6">
    <location>
        <begin position="1"/>
        <end position="23"/>
    </location>
</feature>
<evidence type="ECO:0000313" key="7">
    <source>
        <dbReference type="EMBL" id="KZE35134.1"/>
    </source>
</evidence>
<dbReference type="Pfam" id="PF04751">
    <property type="entry name" value="DarP"/>
    <property type="match status" value="1"/>
</dbReference>
<dbReference type="OrthoDB" id="5293604at2"/>
<comment type="function">
    <text evidence="5">Member of a network of 50S ribosomal subunit biogenesis factors which assembles along the 30S-50S interface, preventing incorrect 23S rRNA structures from forming. Promotes peptidyl transferase center (PTC) maturation.</text>
</comment>
<keyword evidence="3 5" id="KW-0699">rRNA-binding</keyword>
<evidence type="ECO:0000256" key="1">
    <source>
        <dbReference type="ARBA" id="ARBA00022490"/>
    </source>
</evidence>
<evidence type="ECO:0000256" key="6">
    <source>
        <dbReference type="SAM" id="MobiDB-lite"/>
    </source>
</evidence>
<keyword evidence="4 5" id="KW-0694">RNA-binding</keyword>
<keyword evidence="2 5" id="KW-0690">Ribosome biogenesis</keyword>
<dbReference type="EMBL" id="LQQU01000003">
    <property type="protein sequence ID" value="KZE35134.1"/>
    <property type="molecule type" value="Genomic_DNA"/>
</dbReference>